<dbReference type="Gene3D" id="3.30.70.1150">
    <property type="entry name" value="ACT-like. Chain A, domain 2"/>
    <property type="match status" value="1"/>
</dbReference>
<dbReference type="Proteomes" id="UP000823615">
    <property type="component" value="Unassembled WGS sequence"/>
</dbReference>
<dbReference type="AlphaFoldDB" id="A0A9D9DXI2"/>
<reference evidence="1" key="1">
    <citation type="submission" date="2020-10" db="EMBL/GenBank/DDBJ databases">
        <authorList>
            <person name="Gilroy R."/>
        </authorList>
    </citation>
    <scope>NUCLEOTIDE SEQUENCE</scope>
    <source>
        <strain evidence="1">7293</strain>
    </source>
</reference>
<evidence type="ECO:0000313" key="2">
    <source>
        <dbReference type="Proteomes" id="UP000823615"/>
    </source>
</evidence>
<dbReference type="SUPFAM" id="SSF55021">
    <property type="entry name" value="ACT-like"/>
    <property type="match status" value="1"/>
</dbReference>
<dbReference type="InterPro" id="IPR045865">
    <property type="entry name" value="ACT-like_dom_sf"/>
</dbReference>
<dbReference type="NCBIfam" id="TIGR03959">
    <property type="entry name" value="hyd_TM1266"/>
    <property type="match status" value="1"/>
</dbReference>
<proteinExistence type="predicted"/>
<dbReference type="Pfam" id="PF21699">
    <property type="entry name" value="TM1266-like"/>
    <property type="match status" value="1"/>
</dbReference>
<accession>A0A9D9DXI2</accession>
<dbReference type="EMBL" id="JADIMT010000035">
    <property type="protein sequence ID" value="MBO8435834.1"/>
    <property type="molecule type" value="Genomic_DNA"/>
</dbReference>
<organism evidence="1 2">
    <name type="scientific">Candidatus Ornithospirochaeta stercoripullorum</name>
    <dbReference type="NCBI Taxonomy" id="2840899"/>
    <lineage>
        <taxon>Bacteria</taxon>
        <taxon>Pseudomonadati</taxon>
        <taxon>Spirochaetota</taxon>
        <taxon>Spirochaetia</taxon>
        <taxon>Spirochaetales</taxon>
        <taxon>Spirochaetaceae</taxon>
        <taxon>Spirochaetaceae incertae sedis</taxon>
        <taxon>Candidatus Ornithospirochaeta</taxon>
    </lineage>
</organism>
<dbReference type="InterPro" id="IPR023860">
    <property type="entry name" value="FeFe-hyd_TM1266"/>
</dbReference>
<comment type="caution">
    <text evidence="1">The sequence shown here is derived from an EMBL/GenBank/DDBJ whole genome shotgun (WGS) entry which is preliminary data.</text>
</comment>
<protein>
    <submittedName>
        <fullName evidence="1">Iron-only hydrogenase system regulator</fullName>
    </submittedName>
</protein>
<dbReference type="InterPro" id="IPR027271">
    <property type="entry name" value="Acetolactate_synth/TF_NikR_C"/>
</dbReference>
<sequence>MENSAQDKRIAVIGIIIEDKEMAESVNALLHQYSQYIIGRMGLPYRERNMSIISIVVDAPSDTISALSGKLGRLPGVSSQALYTKA</sequence>
<gene>
    <name evidence="1" type="ORF">IAA97_02490</name>
</gene>
<name>A0A9D9DXI2_9SPIO</name>
<evidence type="ECO:0000313" key="1">
    <source>
        <dbReference type="EMBL" id="MBO8435834.1"/>
    </source>
</evidence>
<reference evidence="1" key="2">
    <citation type="journal article" date="2021" name="PeerJ">
        <title>Extensive microbial diversity within the chicken gut microbiome revealed by metagenomics and culture.</title>
        <authorList>
            <person name="Gilroy R."/>
            <person name="Ravi A."/>
            <person name="Getino M."/>
            <person name="Pursley I."/>
            <person name="Horton D.L."/>
            <person name="Alikhan N.F."/>
            <person name="Baker D."/>
            <person name="Gharbi K."/>
            <person name="Hall N."/>
            <person name="Watson M."/>
            <person name="Adriaenssens E.M."/>
            <person name="Foster-Nyarko E."/>
            <person name="Jarju S."/>
            <person name="Secka A."/>
            <person name="Antonio M."/>
            <person name="Oren A."/>
            <person name="Chaudhuri R.R."/>
            <person name="La Ragione R."/>
            <person name="Hildebrand F."/>
            <person name="Pallen M.J."/>
        </authorList>
    </citation>
    <scope>NUCLEOTIDE SEQUENCE</scope>
    <source>
        <strain evidence="1">7293</strain>
    </source>
</reference>